<accession>A0A1K1X0X1</accession>
<protein>
    <submittedName>
        <fullName evidence="2">Uncharacterized protein</fullName>
    </submittedName>
</protein>
<name>A0A1K1X0X1_STRAR</name>
<organism evidence="2 3">
    <name type="scientific">Streptomyces atratus</name>
    <dbReference type="NCBI Taxonomy" id="1893"/>
    <lineage>
        <taxon>Bacteria</taxon>
        <taxon>Bacillati</taxon>
        <taxon>Actinomycetota</taxon>
        <taxon>Actinomycetes</taxon>
        <taxon>Kitasatosporales</taxon>
        <taxon>Streptomycetaceae</taxon>
        <taxon>Streptomyces</taxon>
    </lineage>
</organism>
<evidence type="ECO:0000313" key="3">
    <source>
        <dbReference type="Proteomes" id="UP000181909"/>
    </source>
</evidence>
<dbReference type="OrthoDB" id="4166992at2"/>
<proteinExistence type="predicted"/>
<sequence>MSEVYGENEDPQSDAQRRIRRSPLLFTTPLVLLGLLTALLLWEAIRVNVSPEALGEWPWRMQLIDGQVLGSLLAVSLGAVLARAQYARTVRPYLGWRAAWTNGLLATRAPAWRVGILNGGQHMAVIESWDVRVVMQDADDSDDARWSSVSDTVAELVEAGFVVGEDFRLIGFGAGFPLIGAVGGHDTVLVGAFSESFAQRVQSVYVRVRVTDVVGDTHERTMDCLKGVWTDKAAPPAG</sequence>
<reference evidence="2 3" key="1">
    <citation type="submission" date="2016-11" db="EMBL/GenBank/DDBJ databases">
        <authorList>
            <person name="Jaros S."/>
            <person name="Januszkiewicz K."/>
            <person name="Wedrychowicz H."/>
        </authorList>
    </citation>
    <scope>NUCLEOTIDE SEQUENCE [LARGE SCALE GENOMIC DNA]</scope>
    <source>
        <strain evidence="2 3">OK807</strain>
    </source>
</reference>
<keyword evidence="1" id="KW-0472">Membrane</keyword>
<dbReference type="Proteomes" id="UP000181909">
    <property type="component" value="Unassembled WGS sequence"/>
</dbReference>
<dbReference type="RefSeq" id="WP_072484268.1">
    <property type="nucleotide sequence ID" value="NZ_CP108276.1"/>
</dbReference>
<feature type="transmembrane region" description="Helical" evidence="1">
    <location>
        <begin position="24"/>
        <end position="42"/>
    </location>
</feature>
<dbReference type="EMBL" id="FPJO01000003">
    <property type="protein sequence ID" value="SFX43262.1"/>
    <property type="molecule type" value="Genomic_DNA"/>
</dbReference>
<feature type="transmembrane region" description="Helical" evidence="1">
    <location>
        <begin position="62"/>
        <end position="82"/>
    </location>
</feature>
<gene>
    <name evidence="2" type="ORF">SAMN02787144_100355</name>
</gene>
<evidence type="ECO:0000256" key="1">
    <source>
        <dbReference type="SAM" id="Phobius"/>
    </source>
</evidence>
<keyword evidence="1" id="KW-0812">Transmembrane</keyword>
<keyword evidence="1" id="KW-1133">Transmembrane helix</keyword>
<dbReference type="AlphaFoldDB" id="A0A1K1X0X1"/>
<evidence type="ECO:0000313" key="2">
    <source>
        <dbReference type="EMBL" id="SFX43262.1"/>
    </source>
</evidence>